<feature type="domain" description="Mammalian cell entry C-terminal" evidence="2">
    <location>
        <begin position="121"/>
        <end position="309"/>
    </location>
</feature>
<dbReference type="RefSeq" id="WP_317745901.1">
    <property type="nucleotide sequence ID" value="NZ_JAWLUP010000009.1"/>
</dbReference>
<evidence type="ECO:0000259" key="1">
    <source>
        <dbReference type="Pfam" id="PF02470"/>
    </source>
</evidence>
<dbReference type="EMBL" id="JAWLUP010000009">
    <property type="protein sequence ID" value="MDV7264266.1"/>
    <property type="molecule type" value="Genomic_DNA"/>
</dbReference>
<name>A0AAE4UWJ8_9NOCA</name>
<dbReference type="AlphaFoldDB" id="A0AAE4UWJ8"/>
<sequence>MSTMLHALRGSRRVWISALVVVAVAVVAATGWSFYRTSSTTTVTAYFTNTNGIYVGDQVKILGVDVGKIDAIEPDGERMKVTFHYDSQYQVPQDAKAAILSPSLVTSRAIQLTPAYTGSPALADQDEIPLERTAVPIEWDDFRAQLQHLSESLGPTQDSANGPLGQFVNDAADSLGGKGTDINTTLTKLSEAMSTLSDGRDDVFATVRNLQVFVSALAASDQQIVQLNQNLASVSGVLTNSDQELATSLDSVDALVHRIGQFIGDNREGLGKSVDDLAAVTTMLNESRPDIEQLLHVLPNTLQNFYNIYQPAQGSMTGALAVTQMQNPIQFICGAIQAASQKGAAESAKLCVQHLAPVLNLIQMNYPPAGANPITSVQVRPDQIDYSQDSLRGTVPTTPPVRTVDARAGIPGLLGLAVPITIGGR</sequence>
<evidence type="ECO:0000259" key="2">
    <source>
        <dbReference type="Pfam" id="PF11887"/>
    </source>
</evidence>
<dbReference type="Pfam" id="PF02470">
    <property type="entry name" value="MlaD"/>
    <property type="match status" value="1"/>
</dbReference>
<accession>A0AAE4UWJ8</accession>
<comment type="caution">
    <text evidence="3">The sequence shown here is derived from an EMBL/GenBank/DDBJ whole genome shotgun (WGS) entry which is preliminary data.</text>
</comment>
<protein>
    <submittedName>
        <fullName evidence="3">MCE family protein</fullName>
    </submittedName>
</protein>
<feature type="domain" description="Mce/MlaD" evidence="1">
    <location>
        <begin position="40"/>
        <end position="114"/>
    </location>
</feature>
<dbReference type="PANTHER" id="PTHR33371:SF4">
    <property type="entry name" value="INTERMEMBRANE PHOSPHOLIPID TRANSPORT SYSTEM BINDING PROTEIN MLAD"/>
    <property type="match status" value="1"/>
</dbReference>
<reference evidence="3" key="1">
    <citation type="submission" date="2023-10" db="EMBL/GenBank/DDBJ databases">
        <title>Development of a sustainable strategy for remediation of hydrocarbon-contaminated territories based on the waste exchange concept.</title>
        <authorList>
            <person name="Krivoruchko A."/>
        </authorList>
    </citation>
    <scope>NUCLEOTIDE SEQUENCE</scope>
    <source>
        <strain evidence="3">IEGM 68</strain>
    </source>
</reference>
<dbReference type="InterPro" id="IPR005693">
    <property type="entry name" value="Mce"/>
</dbReference>
<gene>
    <name evidence="3" type="ORF">R4315_06880</name>
</gene>
<dbReference type="GO" id="GO:0005576">
    <property type="term" value="C:extracellular region"/>
    <property type="evidence" value="ECO:0007669"/>
    <property type="project" value="TreeGrafter"/>
</dbReference>
<dbReference type="InterPro" id="IPR003399">
    <property type="entry name" value="Mce/MlaD"/>
</dbReference>
<proteinExistence type="predicted"/>
<dbReference type="PANTHER" id="PTHR33371">
    <property type="entry name" value="INTERMEMBRANE PHOSPHOLIPID TRANSPORT SYSTEM BINDING PROTEIN MLAD-RELATED"/>
    <property type="match status" value="1"/>
</dbReference>
<dbReference type="InterPro" id="IPR052336">
    <property type="entry name" value="MlaD_Phospholipid_Transporter"/>
</dbReference>
<dbReference type="Proteomes" id="UP001185863">
    <property type="component" value="Unassembled WGS sequence"/>
</dbReference>
<dbReference type="Pfam" id="PF11887">
    <property type="entry name" value="Mce4_CUP1"/>
    <property type="match status" value="1"/>
</dbReference>
<dbReference type="InterPro" id="IPR024516">
    <property type="entry name" value="Mce_C"/>
</dbReference>
<evidence type="ECO:0000313" key="3">
    <source>
        <dbReference type="EMBL" id="MDV7264266.1"/>
    </source>
</evidence>
<dbReference type="NCBIfam" id="TIGR00996">
    <property type="entry name" value="Mtu_fam_mce"/>
    <property type="match status" value="1"/>
</dbReference>
<organism evidence="3 4">
    <name type="scientific">Rhodococcus oxybenzonivorans</name>
    <dbReference type="NCBI Taxonomy" id="1990687"/>
    <lineage>
        <taxon>Bacteria</taxon>
        <taxon>Bacillati</taxon>
        <taxon>Actinomycetota</taxon>
        <taxon>Actinomycetes</taxon>
        <taxon>Mycobacteriales</taxon>
        <taxon>Nocardiaceae</taxon>
        <taxon>Rhodococcus</taxon>
    </lineage>
</organism>
<evidence type="ECO:0000313" key="4">
    <source>
        <dbReference type="Proteomes" id="UP001185863"/>
    </source>
</evidence>